<proteinExistence type="inferred from homology"/>
<dbReference type="InterPro" id="IPR017867">
    <property type="entry name" value="Tyr_phospatase_low_mol_wt"/>
</dbReference>
<gene>
    <name evidence="7" type="ORF">H9862_04920</name>
</gene>
<dbReference type="SUPFAM" id="SSF52788">
    <property type="entry name" value="Phosphotyrosine protein phosphatases I"/>
    <property type="match status" value="1"/>
</dbReference>
<dbReference type="Pfam" id="PF01451">
    <property type="entry name" value="LMWPc"/>
    <property type="match status" value="1"/>
</dbReference>
<comment type="caution">
    <text evidence="7">The sequence shown here is derived from an EMBL/GenBank/DDBJ whole genome shotgun (WGS) entry which is preliminary data.</text>
</comment>
<organism evidence="7 8">
    <name type="scientific">Candidatus Akkermansia intestinigallinarum</name>
    <dbReference type="NCBI Taxonomy" id="2838431"/>
    <lineage>
        <taxon>Bacteria</taxon>
        <taxon>Pseudomonadati</taxon>
        <taxon>Verrucomicrobiota</taxon>
        <taxon>Verrucomicrobiia</taxon>
        <taxon>Verrucomicrobiales</taxon>
        <taxon>Akkermansiaceae</taxon>
        <taxon>Akkermansia</taxon>
    </lineage>
</organism>
<dbReference type="InterPro" id="IPR036196">
    <property type="entry name" value="Ptyr_pPase_sf"/>
</dbReference>
<keyword evidence="4" id="KW-0904">Protein phosphatase</keyword>
<dbReference type="InterPro" id="IPR050438">
    <property type="entry name" value="LMW_PTPase"/>
</dbReference>
<feature type="active site" description="Proton donor" evidence="5">
    <location>
        <position position="146"/>
    </location>
</feature>
<dbReference type="CDD" id="cd16343">
    <property type="entry name" value="LMWPTP"/>
    <property type="match status" value="1"/>
</dbReference>
<dbReference type="EC" id="3.1.3.48" evidence="2"/>
<keyword evidence="3" id="KW-0378">Hydrolase</keyword>
<dbReference type="Proteomes" id="UP000823964">
    <property type="component" value="Unassembled WGS sequence"/>
</dbReference>
<name>A0A9D1VB77_9BACT</name>
<dbReference type="PRINTS" id="PR00719">
    <property type="entry name" value="LMWPTPASE"/>
</dbReference>
<evidence type="ECO:0000313" key="7">
    <source>
        <dbReference type="EMBL" id="HIX19931.1"/>
    </source>
</evidence>
<evidence type="ECO:0000256" key="3">
    <source>
        <dbReference type="ARBA" id="ARBA00022801"/>
    </source>
</evidence>
<dbReference type="SMART" id="SM00226">
    <property type="entry name" value="LMWPc"/>
    <property type="match status" value="1"/>
</dbReference>
<feature type="domain" description="Phosphotyrosine protein phosphatase I" evidence="6">
    <location>
        <begin position="21"/>
        <end position="172"/>
    </location>
</feature>
<feature type="active site" evidence="5">
    <location>
        <position position="33"/>
    </location>
</feature>
<dbReference type="PANTHER" id="PTHR11717:SF7">
    <property type="entry name" value="LOW MOLECULAR WEIGHT PHOSPHOTYROSINE PROTEIN PHOSPHATASE"/>
    <property type="match status" value="1"/>
</dbReference>
<dbReference type="AlphaFoldDB" id="A0A9D1VB77"/>
<dbReference type="GO" id="GO:0004725">
    <property type="term" value="F:protein tyrosine phosphatase activity"/>
    <property type="evidence" value="ECO:0007669"/>
    <property type="project" value="UniProtKB-EC"/>
</dbReference>
<evidence type="ECO:0000256" key="1">
    <source>
        <dbReference type="ARBA" id="ARBA00011063"/>
    </source>
</evidence>
<dbReference type="InterPro" id="IPR023485">
    <property type="entry name" value="Ptyr_pPase"/>
</dbReference>
<evidence type="ECO:0000256" key="5">
    <source>
        <dbReference type="PIRSR" id="PIRSR617867-1"/>
    </source>
</evidence>
<dbReference type="EMBL" id="DXFQ01000085">
    <property type="protein sequence ID" value="HIX19931.1"/>
    <property type="molecule type" value="Genomic_DNA"/>
</dbReference>
<protein>
    <recommendedName>
        <fullName evidence="2">protein-tyrosine-phosphatase</fullName>
        <ecNumber evidence="2">3.1.3.48</ecNumber>
    </recommendedName>
</protein>
<evidence type="ECO:0000256" key="2">
    <source>
        <dbReference type="ARBA" id="ARBA00013064"/>
    </source>
</evidence>
<comment type="similarity">
    <text evidence="1">Belongs to the low molecular weight phosphotyrosine protein phosphatase family.</text>
</comment>
<evidence type="ECO:0000256" key="4">
    <source>
        <dbReference type="ARBA" id="ARBA00022912"/>
    </source>
</evidence>
<evidence type="ECO:0000259" key="6">
    <source>
        <dbReference type="SMART" id="SM00226"/>
    </source>
</evidence>
<feature type="active site" description="Nucleophile" evidence="5">
    <location>
        <position position="27"/>
    </location>
</feature>
<accession>A0A9D1VB77</accession>
<evidence type="ECO:0000313" key="8">
    <source>
        <dbReference type="Proteomes" id="UP000823964"/>
    </source>
</evidence>
<sequence length="180" mass="19933">MTAMMMNDTASDAEAAAPRRLRLLFVCLGNICRSPAAEIVCREALARAGLAASVQVDSCGTASYHVGQKPDARMLAALKRAGYAYDGHRARCFRRDDWTRFDVIVPQDESNLADVLALAHGDDERARVLPMSRFFAAEETLREVPDPYYGGAEGFDAVVALLERSMPRLLDELRQRLSLR</sequence>
<dbReference type="PANTHER" id="PTHR11717">
    <property type="entry name" value="LOW MOLECULAR WEIGHT PROTEIN TYROSINE PHOSPHATASE"/>
    <property type="match status" value="1"/>
</dbReference>
<reference evidence="7" key="1">
    <citation type="journal article" date="2021" name="PeerJ">
        <title>Extensive microbial diversity within the chicken gut microbiome revealed by metagenomics and culture.</title>
        <authorList>
            <person name="Gilroy R."/>
            <person name="Ravi A."/>
            <person name="Getino M."/>
            <person name="Pursley I."/>
            <person name="Horton D.L."/>
            <person name="Alikhan N.F."/>
            <person name="Baker D."/>
            <person name="Gharbi K."/>
            <person name="Hall N."/>
            <person name="Watson M."/>
            <person name="Adriaenssens E.M."/>
            <person name="Foster-Nyarko E."/>
            <person name="Jarju S."/>
            <person name="Secka A."/>
            <person name="Antonio M."/>
            <person name="Oren A."/>
            <person name="Chaudhuri R.R."/>
            <person name="La Ragione R."/>
            <person name="Hildebrand F."/>
            <person name="Pallen M.J."/>
        </authorList>
    </citation>
    <scope>NUCLEOTIDE SEQUENCE</scope>
    <source>
        <strain evidence="7">14975</strain>
    </source>
</reference>
<dbReference type="Gene3D" id="3.40.50.2300">
    <property type="match status" value="1"/>
</dbReference>
<reference evidence="7" key="2">
    <citation type="submission" date="2021-04" db="EMBL/GenBank/DDBJ databases">
        <authorList>
            <person name="Gilroy R."/>
        </authorList>
    </citation>
    <scope>NUCLEOTIDE SEQUENCE</scope>
    <source>
        <strain evidence="7">14975</strain>
    </source>
</reference>